<dbReference type="GO" id="GO:0004843">
    <property type="term" value="F:cysteine-type deubiquitinase activity"/>
    <property type="evidence" value="ECO:0007669"/>
    <property type="project" value="UniProtKB-EC"/>
</dbReference>
<dbReference type="EMBL" id="CP119066">
    <property type="protein sequence ID" value="WEL38610.1"/>
    <property type="molecule type" value="Genomic_DNA"/>
</dbReference>
<keyword evidence="4" id="KW-0833">Ubl conjugation pathway</keyword>
<dbReference type="EMBL" id="CP075151">
    <property type="protein sequence ID" value="UTX43153.1"/>
    <property type="molecule type" value="Genomic_DNA"/>
</dbReference>
<dbReference type="Proteomes" id="UP001059546">
    <property type="component" value="Chromosome V"/>
</dbReference>
<dbReference type="CDD" id="cd22749">
    <property type="entry name" value="Otubain_C65"/>
    <property type="match status" value="1"/>
</dbReference>
<dbReference type="OrthoDB" id="18915at2759"/>
<dbReference type="Gene3D" id="3.30.200.60">
    <property type="entry name" value="Peptidase C65 Otubain, subdomain 1"/>
    <property type="match status" value="1"/>
</dbReference>
<evidence type="ECO:0000256" key="2">
    <source>
        <dbReference type="ARBA" id="ARBA00012759"/>
    </source>
</evidence>
<dbReference type="PROSITE" id="PS50802">
    <property type="entry name" value="OTU"/>
    <property type="match status" value="1"/>
</dbReference>
<evidence type="ECO:0000259" key="7">
    <source>
        <dbReference type="PROSITE" id="PS50802"/>
    </source>
</evidence>
<dbReference type="Pfam" id="PF10275">
    <property type="entry name" value="Peptidase_C65"/>
    <property type="match status" value="1"/>
</dbReference>
<evidence type="ECO:0000256" key="5">
    <source>
        <dbReference type="ARBA" id="ARBA00022801"/>
    </source>
</evidence>
<comment type="catalytic activity">
    <reaction evidence="1">
        <text>Thiol-dependent hydrolysis of ester, thioester, amide, peptide and isopeptide bonds formed by the C-terminal Gly of ubiquitin (a 76-residue protein attached to proteins as an intracellular targeting signal).</text>
        <dbReference type="EC" id="3.4.19.12"/>
    </reaction>
</comment>
<dbReference type="InterPro" id="IPR038765">
    <property type="entry name" value="Papain-like_cys_pep_sf"/>
</dbReference>
<evidence type="ECO:0000313" key="9">
    <source>
        <dbReference type="EMBL" id="WEL38610.1"/>
    </source>
</evidence>
<name>A0A9Q9CA75_ENCHE</name>
<reference evidence="9 11" key="2">
    <citation type="submission" date="2023-02" db="EMBL/GenBank/DDBJ databases">
        <title>Encephalitozoon hellem ATCC 50451 complete genome.</title>
        <authorList>
            <person name="Mascarenhas dos Santos A.C."/>
            <person name="Julian A.T."/>
            <person name="Pombert J.-F."/>
        </authorList>
    </citation>
    <scope>NUCLEOTIDE SEQUENCE [LARGE SCALE GENOMIC DNA]</scope>
    <source>
        <strain evidence="9 11">ATCC 50451</strain>
    </source>
</reference>
<dbReference type="GO" id="GO:0071108">
    <property type="term" value="P:protein K48-linked deubiquitination"/>
    <property type="evidence" value="ECO:0007669"/>
    <property type="project" value="TreeGrafter"/>
</dbReference>
<dbReference type="InterPro" id="IPR042467">
    <property type="entry name" value="Peptidase_C65_otubain_sub2"/>
</dbReference>
<evidence type="ECO:0000313" key="8">
    <source>
        <dbReference type="EMBL" id="UTX43153.1"/>
    </source>
</evidence>
<dbReference type="Proteomes" id="UP001217963">
    <property type="component" value="Chromosome V"/>
</dbReference>
<feature type="domain" description="OTU" evidence="7">
    <location>
        <begin position="40"/>
        <end position="222"/>
    </location>
</feature>
<keyword evidence="3" id="KW-0645">Protease</keyword>
<protein>
    <recommendedName>
        <fullName evidence="2">ubiquitinyl hydrolase 1</fullName>
        <ecNumber evidence="2">3.4.19.12</ecNumber>
    </recommendedName>
</protein>
<reference evidence="8" key="1">
    <citation type="submission" date="2021-05" db="EMBL/GenBank/DDBJ databases">
        <title>Encephalitozoon hellem ATCC 50604 Complete Genome.</title>
        <authorList>
            <person name="Mascarenhas dos Santos A.C."/>
            <person name="Julian A.T."/>
            <person name="Pombert J.-F."/>
        </authorList>
    </citation>
    <scope>NUCLEOTIDE SEQUENCE</scope>
    <source>
        <strain evidence="8">ATCC 50604</strain>
    </source>
</reference>
<dbReference type="PANTHER" id="PTHR12931">
    <property type="entry name" value="UBIQUITIN THIOLESTERASE PROTEIN OTUB"/>
    <property type="match status" value="1"/>
</dbReference>
<organism evidence="8 10">
    <name type="scientific">Encephalitozoon hellem</name>
    <name type="common">Microsporidian parasite</name>
    <dbReference type="NCBI Taxonomy" id="27973"/>
    <lineage>
        <taxon>Eukaryota</taxon>
        <taxon>Fungi</taxon>
        <taxon>Fungi incertae sedis</taxon>
        <taxon>Microsporidia</taxon>
        <taxon>Unikaryonidae</taxon>
        <taxon>Encephalitozoon</taxon>
    </lineage>
</organism>
<dbReference type="EC" id="3.4.19.12" evidence="2"/>
<dbReference type="GO" id="GO:0043130">
    <property type="term" value="F:ubiquitin binding"/>
    <property type="evidence" value="ECO:0007669"/>
    <property type="project" value="TreeGrafter"/>
</dbReference>
<dbReference type="GO" id="GO:0005634">
    <property type="term" value="C:nucleus"/>
    <property type="evidence" value="ECO:0007669"/>
    <property type="project" value="TreeGrafter"/>
</dbReference>
<dbReference type="GO" id="GO:0006508">
    <property type="term" value="P:proteolysis"/>
    <property type="evidence" value="ECO:0007669"/>
    <property type="project" value="UniProtKB-KW"/>
</dbReference>
<evidence type="ECO:0000256" key="6">
    <source>
        <dbReference type="ARBA" id="ARBA00022807"/>
    </source>
</evidence>
<evidence type="ECO:0000313" key="11">
    <source>
        <dbReference type="Proteomes" id="UP001217963"/>
    </source>
</evidence>
<evidence type="ECO:0000256" key="4">
    <source>
        <dbReference type="ARBA" id="ARBA00022786"/>
    </source>
</evidence>
<sequence length="227" mass="26047">MAEKTNVEAPTSIKKSLTEHKYFDDIAYRSRVKRIMESYTMFRECIRDGNCLYISYAIVIADLVALEGDSLLSALHDAFSRTNSMLHLYNIDELGYKGFYDTFVEILADISSRTKRIEDIPLYSLYDCVAYLRLIVSTEIKSNPEKYQPYIPEMDVSKYCARFVDPFYQQAGCVEISALSNSIPVRIHVVDVTKDSEDVYGDHPQGVSIFYTHGHFEPIYRDGPRAP</sequence>
<dbReference type="InterPro" id="IPR042468">
    <property type="entry name" value="Peptidase_C65_otubain_sub1"/>
</dbReference>
<proteinExistence type="predicted"/>
<keyword evidence="11" id="KW-1185">Reference proteome</keyword>
<dbReference type="InterPro" id="IPR019400">
    <property type="entry name" value="Peptidase_C65_otubain"/>
</dbReference>
<evidence type="ECO:0000256" key="3">
    <source>
        <dbReference type="ARBA" id="ARBA00022670"/>
    </source>
</evidence>
<dbReference type="SUPFAM" id="SSF54001">
    <property type="entry name" value="Cysteine proteinases"/>
    <property type="match status" value="1"/>
</dbReference>
<gene>
    <name evidence="8" type="ORF">GPU96_05g08920</name>
    <name evidence="9" type="ORF">PFJ87_05g00780</name>
</gene>
<keyword evidence="6" id="KW-0788">Thiol protease</keyword>
<keyword evidence="5" id="KW-0378">Hydrolase</keyword>
<evidence type="ECO:0000256" key="1">
    <source>
        <dbReference type="ARBA" id="ARBA00000707"/>
    </source>
</evidence>
<dbReference type="PANTHER" id="PTHR12931:SF15">
    <property type="entry name" value="UBIQUITIN THIOESTERASE OTUBAIN-LIKE"/>
    <property type="match status" value="1"/>
</dbReference>
<dbReference type="Gene3D" id="1.20.1300.20">
    <property type="entry name" value="Peptidase C65 Otubain, subdomain 2"/>
    <property type="match status" value="1"/>
</dbReference>
<evidence type="ECO:0000313" key="10">
    <source>
        <dbReference type="Proteomes" id="UP001059546"/>
    </source>
</evidence>
<accession>A0A9Q9CA75</accession>
<dbReference type="AlphaFoldDB" id="A0A9Q9CA75"/>
<dbReference type="InterPro" id="IPR003323">
    <property type="entry name" value="OTU_dom"/>
</dbReference>